<dbReference type="SMART" id="SM00448">
    <property type="entry name" value="REC"/>
    <property type="match status" value="1"/>
</dbReference>
<keyword evidence="5" id="KW-0547">Nucleotide-binding</keyword>
<gene>
    <name evidence="11" type="ORF">dnl_14210</name>
</gene>
<reference evidence="11" key="1">
    <citation type="journal article" date="2021" name="Microb. Physiol.">
        <title>Proteogenomic Insights into the Physiology of Marine, Sulfate-Reducing, Filamentous Desulfonema limicola and Desulfonema magnum.</title>
        <authorList>
            <person name="Schnaars V."/>
            <person name="Wohlbrand L."/>
            <person name="Scheve S."/>
            <person name="Hinrichs C."/>
            <person name="Reinhardt R."/>
            <person name="Rabus R."/>
        </authorList>
    </citation>
    <scope>NUCLEOTIDE SEQUENCE</scope>
    <source>
        <strain evidence="11">5ac10</strain>
    </source>
</reference>
<dbReference type="Pfam" id="PF00072">
    <property type="entry name" value="Response_reg"/>
    <property type="match status" value="1"/>
</dbReference>
<evidence type="ECO:0000313" key="11">
    <source>
        <dbReference type="EMBL" id="QTA79167.1"/>
    </source>
</evidence>
<evidence type="ECO:0000256" key="2">
    <source>
        <dbReference type="ARBA" id="ARBA00012438"/>
    </source>
</evidence>
<dbReference type="GO" id="GO:0005524">
    <property type="term" value="F:ATP binding"/>
    <property type="evidence" value="ECO:0007669"/>
    <property type="project" value="UniProtKB-KW"/>
</dbReference>
<sequence>MYEHKATILIVDDNPKNLQVLGTILKQTGYQIIVAQNGFQALKAVKKILPELILLDIMMPEMDGFDVCKKLKESPETQEIPVIFLTAKTEPDDIINGFKAGAVDYVVKPFNSSELLSRVNTHIELAHTRKLQGVLEMAGAVCHEINQPMQTILGYSELLLMNIKPDDKVYEKLQKIKEQIEKMRQITRKLMRITKYETKGYLKGRIIDIDKAST</sequence>
<keyword evidence="6 11" id="KW-0418">Kinase</keyword>
<dbReference type="SMART" id="SM00388">
    <property type="entry name" value="HisKA"/>
    <property type="match status" value="1"/>
</dbReference>
<dbReference type="Pfam" id="PF00512">
    <property type="entry name" value="HisKA"/>
    <property type="match status" value="1"/>
</dbReference>
<evidence type="ECO:0000256" key="8">
    <source>
        <dbReference type="ARBA" id="ARBA00023012"/>
    </source>
</evidence>
<dbReference type="SUPFAM" id="SSF52172">
    <property type="entry name" value="CheY-like"/>
    <property type="match status" value="1"/>
</dbReference>
<dbReference type="EC" id="2.7.13.3" evidence="2"/>
<dbReference type="KEGG" id="dli:dnl_14210"/>
<dbReference type="SUPFAM" id="SSF47384">
    <property type="entry name" value="Homodimeric domain of signal transducing histidine kinase"/>
    <property type="match status" value="1"/>
</dbReference>
<evidence type="ECO:0000256" key="7">
    <source>
        <dbReference type="ARBA" id="ARBA00022840"/>
    </source>
</evidence>
<dbReference type="GO" id="GO:0000155">
    <property type="term" value="F:phosphorelay sensor kinase activity"/>
    <property type="evidence" value="ECO:0007669"/>
    <property type="project" value="InterPro"/>
</dbReference>
<feature type="modified residue" description="4-aspartylphosphate" evidence="9">
    <location>
        <position position="56"/>
    </location>
</feature>
<dbReference type="RefSeq" id="WP_207690944.1">
    <property type="nucleotide sequence ID" value="NZ_CP061799.1"/>
</dbReference>
<evidence type="ECO:0000256" key="3">
    <source>
        <dbReference type="ARBA" id="ARBA00022553"/>
    </source>
</evidence>
<dbReference type="CDD" id="cd19920">
    <property type="entry name" value="REC_PA4781-like"/>
    <property type="match status" value="1"/>
</dbReference>
<dbReference type="InterPro" id="IPR011006">
    <property type="entry name" value="CheY-like_superfamily"/>
</dbReference>
<dbReference type="AlphaFoldDB" id="A0A975GFE2"/>
<dbReference type="PANTHER" id="PTHR43547">
    <property type="entry name" value="TWO-COMPONENT HISTIDINE KINASE"/>
    <property type="match status" value="1"/>
</dbReference>
<accession>A0A975GFE2</accession>
<dbReference type="Gene3D" id="1.10.287.130">
    <property type="match status" value="1"/>
</dbReference>
<keyword evidence="8" id="KW-0902">Two-component regulatory system</keyword>
<evidence type="ECO:0000256" key="4">
    <source>
        <dbReference type="ARBA" id="ARBA00022679"/>
    </source>
</evidence>
<keyword evidence="12" id="KW-1185">Reference proteome</keyword>
<evidence type="ECO:0000256" key="6">
    <source>
        <dbReference type="ARBA" id="ARBA00022777"/>
    </source>
</evidence>
<evidence type="ECO:0000256" key="5">
    <source>
        <dbReference type="ARBA" id="ARBA00022741"/>
    </source>
</evidence>
<keyword evidence="3 9" id="KW-0597">Phosphoprotein</keyword>
<evidence type="ECO:0000256" key="9">
    <source>
        <dbReference type="PROSITE-ProRule" id="PRU00169"/>
    </source>
</evidence>
<dbReference type="Proteomes" id="UP000663720">
    <property type="component" value="Chromosome"/>
</dbReference>
<dbReference type="PANTHER" id="PTHR43547:SF2">
    <property type="entry name" value="HYBRID SIGNAL TRANSDUCTION HISTIDINE KINASE C"/>
    <property type="match status" value="1"/>
</dbReference>
<organism evidence="11 12">
    <name type="scientific">Desulfonema limicola</name>
    <dbReference type="NCBI Taxonomy" id="45656"/>
    <lineage>
        <taxon>Bacteria</taxon>
        <taxon>Pseudomonadati</taxon>
        <taxon>Thermodesulfobacteriota</taxon>
        <taxon>Desulfobacteria</taxon>
        <taxon>Desulfobacterales</taxon>
        <taxon>Desulfococcaceae</taxon>
        <taxon>Desulfonema</taxon>
    </lineage>
</organism>
<dbReference type="Gene3D" id="3.40.50.2300">
    <property type="match status" value="1"/>
</dbReference>
<evidence type="ECO:0000259" key="10">
    <source>
        <dbReference type="PROSITE" id="PS50110"/>
    </source>
</evidence>
<evidence type="ECO:0000256" key="1">
    <source>
        <dbReference type="ARBA" id="ARBA00000085"/>
    </source>
</evidence>
<dbReference type="FunFam" id="3.40.50.2300:FF:000121">
    <property type="entry name" value="Sensor histidine kinase RcsC"/>
    <property type="match status" value="1"/>
</dbReference>
<feature type="domain" description="Response regulatory" evidence="10">
    <location>
        <begin position="7"/>
        <end position="123"/>
    </location>
</feature>
<comment type="catalytic activity">
    <reaction evidence="1">
        <text>ATP + protein L-histidine = ADP + protein N-phospho-L-histidine.</text>
        <dbReference type="EC" id="2.7.13.3"/>
    </reaction>
</comment>
<proteinExistence type="predicted"/>
<dbReference type="InterPro" id="IPR003661">
    <property type="entry name" value="HisK_dim/P_dom"/>
</dbReference>
<dbReference type="EMBL" id="CP061799">
    <property type="protein sequence ID" value="QTA79167.1"/>
    <property type="molecule type" value="Genomic_DNA"/>
</dbReference>
<evidence type="ECO:0000313" key="12">
    <source>
        <dbReference type="Proteomes" id="UP000663720"/>
    </source>
</evidence>
<dbReference type="PROSITE" id="PS50110">
    <property type="entry name" value="RESPONSE_REGULATORY"/>
    <property type="match status" value="1"/>
</dbReference>
<dbReference type="CDD" id="cd00082">
    <property type="entry name" value="HisKA"/>
    <property type="match status" value="1"/>
</dbReference>
<dbReference type="InterPro" id="IPR036097">
    <property type="entry name" value="HisK_dim/P_sf"/>
</dbReference>
<dbReference type="InterPro" id="IPR001789">
    <property type="entry name" value="Sig_transdc_resp-reg_receiver"/>
</dbReference>
<keyword evidence="4" id="KW-0808">Transferase</keyword>
<protein>
    <recommendedName>
        <fullName evidence="2">histidine kinase</fullName>
        <ecNumber evidence="2">2.7.13.3</ecNumber>
    </recommendedName>
</protein>
<keyword evidence="7" id="KW-0067">ATP-binding</keyword>
<name>A0A975GFE2_9BACT</name>